<dbReference type="Gene3D" id="3.10.100.10">
    <property type="entry name" value="Mannose-Binding Protein A, subunit A"/>
    <property type="match status" value="1"/>
</dbReference>
<name>A0A8J1TAC0_OWEFU</name>
<feature type="non-terminal residue" evidence="1">
    <location>
        <position position="1"/>
    </location>
</feature>
<comment type="caution">
    <text evidence="1">The sequence shown here is derived from an EMBL/GenBank/DDBJ whole genome shotgun (WGS) entry which is preliminary data.</text>
</comment>
<reference evidence="1" key="1">
    <citation type="submission" date="2022-03" db="EMBL/GenBank/DDBJ databases">
        <authorList>
            <person name="Martin C."/>
        </authorList>
    </citation>
    <scope>NUCLEOTIDE SEQUENCE</scope>
</reference>
<dbReference type="InterPro" id="IPR016187">
    <property type="entry name" value="CTDL_fold"/>
</dbReference>
<evidence type="ECO:0000313" key="1">
    <source>
        <dbReference type="EMBL" id="CAH1800030.1"/>
    </source>
</evidence>
<sequence length="157" mass="17610">SNMRKIILCLIITICIITYILETKSLNSFSQIDKLFYKAKDVRFIPDNMVPEEGHLKTTVTFSPLECIIQCLRTSKCAQTNVAKLTDMSWNCDMFGLGTGIKASSQGNHHYSMMFNECEGGFNTTLYSGSAYCFNQGSLNWTDAQSKCLEYGAHLVT</sequence>
<feature type="non-terminal residue" evidence="1">
    <location>
        <position position="157"/>
    </location>
</feature>
<evidence type="ECO:0000313" key="2">
    <source>
        <dbReference type="Proteomes" id="UP000749559"/>
    </source>
</evidence>
<protein>
    <submittedName>
        <fullName evidence="1">Uncharacterized protein</fullName>
    </submittedName>
</protein>
<dbReference type="InterPro" id="IPR016186">
    <property type="entry name" value="C-type_lectin-like/link_sf"/>
</dbReference>
<gene>
    <name evidence="1" type="ORF">OFUS_LOCUS23969</name>
</gene>
<dbReference type="AlphaFoldDB" id="A0A8J1TAC0"/>
<accession>A0A8J1TAC0</accession>
<dbReference type="SUPFAM" id="SSF56436">
    <property type="entry name" value="C-type lectin-like"/>
    <property type="match status" value="1"/>
</dbReference>
<dbReference type="Proteomes" id="UP000749559">
    <property type="component" value="Unassembled WGS sequence"/>
</dbReference>
<dbReference type="CDD" id="cd00037">
    <property type="entry name" value="CLECT"/>
    <property type="match status" value="1"/>
</dbReference>
<proteinExistence type="predicted"/>
<organism evidence="1 2">
    <name type="scientific">Owenia fusiformis</name>
    <name type="common">Polychaete worm</name>
    <dbReference type="NCBI Taxonomy" id="6347"/>
    <lineage>
        <taxon>Eukaryota</taxon>
        <taxon>Metazoa</taxon>
        <taxon>Spiralia</taxon>
        <taxon>Lophotrochozoa</taxon>
        <taxon>Annelida</taxon>
        <taxon>Polychaeta</taxon>
        <taxon>Sedentaria</taxon>
        <taxon>Canalipalpata</taxon>
        <taxon>Sabellida</taxon>
        <taxon>Oweniida</taxon>
        <taxon>Oweniidae</taxon>
        <taxon>Owenia</taxon>
    </lineage>
</organism>
<keyword evidence="2" id="KW-1185">Reference proteome</keyword>
<dbReference type="EMBL" id="CAIIXF020000011">
    <property type="protein sequence ID" value="CAH1800030.1"/>
    <property type="molecule type" value="Genomic_DNA"/>
</dbReference>